<name>A0A2V2NCK1_9EURY</name>
<evidence type="ECO:0000256" key="2">
    <source>
        <dbReference type="ARBA" id="ARBA00022603"/>
    </source>
</evidence>
<comment type="similarity">
    <text evidence="1">Belongs to the MtxX family.</text>
</comment>
<sequence>MIGIGIQEDSEHIFRDIVTYAGPCTIQCYVSSEISVPPELKIHTNISDNPEESLITDLFSGQIHAAIRGTLESHKTLKFLKEKAGVKELERIVLLETPDGHKFFLAPVGVDEGWSVEQKISIINRSKIFCKMFGLSDTVAILSGGRLTDIGRHPVVDQTLTDGELIARLTGAIHYGILIEEAVKTSGLIIAPDGISGNLIFRTLLFLGRGLSHGAPVINIGKSFVDTSRVNPDYHYALNLACTLMNGNFF</sequence>
<reference evidence="4 5" key="1">
    <citation type="submission" date="2018-05" db="EMBL/GenBank/DDBJ databases">
        <title>Draft genome of Methanospirillum stamsii Pt1.</title>
        <authorList>
            <person name="Dueholm M.S."/>
            <person name="Nielsen P.H."/>
            <person name="Bakmann L.F."/>
            <person name="Otzen D.E."/>
        </authorList>
    </citation>
    <scope>NUCLEOTIDE SEQUENCE [LARGE SCALE GENOMIC DNA]</scope>
    <source>
        <strain evidence="4 5">Pt1</strain>
    </source>
</reference>
<protein>
    <submittedName>
        <fullName evidence="4">Phosphotransacetylase</fullName>
    </submittedName>
</protein>
<dbReference type="EMBL" id="QGMZ01000011">
    <property type="protein sequence ID" value="PWR75336.1"/>
    <property type="molecule type" value="Genomic_DNA"/>
</dbReference>
<dbReference type="GO" id="GO:0032259">
    <property type="term" value="P:methylation"/>
    <property type="evidence" value="ECO:0007669"/>
    <property type="project" value="UniProtKB-KW"/>
</dbReference>
<evidence type="ECO:0000313" key="4">
    <source>
        <dbReference type="EMBL" id="PWR75336.1"/>
    </source>
</evidence>
<evidence type="ECO:0000256" key="3">
    <source>
        <dbReference type="ARBA" id="ARBA00022679"/>
    </source>
</evidence>
<dbReference type="NCBIfam" id="TIGR03270">
    <property type="entry name" value="methan_mark_4"/>
    <property type="match status" value="1"/>
</dbReference>
<keyword evidence="3" id="KW-0808">Transferase</keyword>
<comment type="caution">
    <text evidence="4">The sequence shown here is derived from an EMBL/GenBank/DDBJ whole genome shotgun (WGS) entry which is preliminary data.</text>
</comment>
<dbReference type="SUPFAM" id="SSF53659">
    <property type="entry name" value="Isocitrate/Isopropylmalate dehydrogenase-like"/>
    <property type="match status" value="1"/>
</dbReference>
<keyword evidence="2" id="KW-0489">Methyltransferase</keyword>
<organism evidence="4 5">
    <name type="scientific">Methanospirillum stamsii</name>
    <dbReference type="NCBI Taxonomy" id="1277351"/>
    <lineage>
        <taxon>Archaea</taxon>
        <taxon>Methanobacteriati</taxon>
        <taxon>Methanobacteriota</taxon>
        <taxon>Stenosarchaea group</taxon>
        <taxon>Methanomicrobia</taxon>
        <taxon>Methanomicrobiales</taxon>
        <taxon>Methanospirillaceae</taxon>
        <taxon>Methanospirillum</taxon>
    </lineage>
</organism>
<accession>A0A2V2NCK1</accession>
<gene>
    <name evidence="4" type="ORF">DLD82_05710</name>
</gene>
<keyword evidence="5" id="KW-1185">Reference proteome</keyword>
<dbReference type="OrthoDB" id="53227at2157"/>
<evidence type="ECO:0000256" key="1">
    <source>
        <dbReference type="ARBA" id="ARBA00009125"/>
    </source>
</evidence>
<dbReference type="Proteomes" id="UP000245934">
    <property type="component" value="Unassembled WGS sequence"/>
</dbReference>
<evidence type="ECO:0000313" key="5">
    <source>
        <dbReference type="Proteomes" id="UP000245934"/>
    </source>
</evidence>
<proteinExistence type="inferred from homology"/>
<dbReference type="GO" id="GO:0008168">
    <property type="term" value="F:methyltransferase activity"/>
    <property type="evidence" value="ECO:0007669"/>
    <property type="project" value="UniProtKB-KW"/>
</dbReference>
<dbReference type="InterPro" id="IPR016764">
    <property type="entry name" value="MeTrfase_MtxX_xsu"/>
</dbReference>
<dbReference type="AlphaFoldDB" id="A0A2V2NCK1"/>